<reference evidence="2 3" key="1">
    <citation type="submission" date="2013-03" db="EMBL/GenBank/DDBJ databases">
        <title>The Genome Sequence of Enterococcus saccharolyticus ATCC_43076 (Illumina only assembly).</title>
        <authorList>
            <consortium name="The Broad Institute Genomics Platform"/>
            <consortium name="The Broad Institute Genome Sequencing Center for Infectious Disease"/>
            <person name="Earl A."/>
            <person name="Russ C."/>
            <person name="Gilmore M."/>
            <person name="Surin D."/>
            <person name="Walker B."/>
            <person name="Young S."/>
            <person name="Zeng Q."/>
            <person name="Gargeya S."/>
            <person name="Fitzgerald M."/>
            <person name="Haas B."/>
            <person name="Abouelleil A."/>
            <person name="Allen A.W."/>
            <person name="Alvarado L."/>
            <person name="Arachchi H.M."/>
            <person name="Berlin A.M."/>
            <person name="Chapman S.B."/>
            <person name="Gainer-Dewar J."/>
            <person name="Goldberg J."/>
            <person name="Griggs A."/>
            <person name="Gujja S."/>
            <person name="Hansen M."/>
            <person name="Howarth C."/>
            <person name="Imamovic A."/>
            <person name="Ireland A."/>
            <person name="Larimer J."/>
            <person name="McCowan C."/>
            <person name="Murphy C."/>
            <person name="Pearson M."/>
            <person name="Poon T.W."/>
            <person name="Priest M."/>
            <person name="Roberts A."/>
            <person name="Saif S."/>
            <person name="Shea T."/>
            <person name="Sisk P."/>
            <person name="Sykes S."/>
            <person name="Wortman J."/>
            <person name="Nusbaum C."/>
            <person name="Birren B."/>
        </authorList>
    </citation>
    <scope>NUCLEOTIDE SEQUENCE [LARGE SCALE GENOMIC DNA]</scope>
    <source>
        <strain evidence="2 3">ATCC 43076</strain>
    </source>
</reference>
<name>S0NT82_9ENTE</name>
<dbReference type="RefSeq" id="WP_016175091.1">
    <property type="nucleotide sequence ID" value="NZ_KE136389.1"/>
</dbReference>
<dbReference type="Proteomes" id="UP000014136">
    <property type="component" value="Unassembled WGS sequence"/>
</dbReference>
<dbReference type="STRING" id="41997.RV16_GL000275"/>
<keyword evidence="1" id="KW-0472">Membrane</keyword>
<dbReference type="HOGENOM" id="CLU_111950_0_0_9"/>
<keyword evidence="1" id="KW-1133">Transmembrane helix</keyword>
<dbReference type="EMBL" id="AHYT01000004">
    <property type="protein sequence ID" value="EOT29342.1"/>
    <property type="molecule type" value="Genomic_DNA"/>
</dbReference>
<accession>S0NT82</accession>
<gene>
    <name evidence="2" type="ORF">OMQ_01294</name>
</gene>
<feature type="transmembrane region" description="Helical" evidence="1">
    <location>
        <begin position="37"/>
        <end position="58"/>
    </location>
</feature>
<comment type="caution">
    <text evidence="2">The sequence shown here is derived from an EMBL/GenBank/DDBJ whole genome shotgun (WGS) entry which is preliminary data.</text>
</comment>
<evidence type="ECO:0000313" key="3">
    <source>
        <dbReference type="Proteomes" id="UP000014136"/>
    </source>
</evidence>
<sequence>MKTIKRIVEQIMFQLQDSWIEFGYAVNENRKKTLIRIVIVAVLIGGLTLVMLTASPIIRTEQVDQLIINDLPTKQIIPFSYNQGDQEIKNKKAISVMFTKPNGEQYQAAMTLLSEKEEELNRKFYYYPIIYDADELKKKYNVSPDKVTFIFFQNGVEKNRFTFDSLEDVEEDLIPELNRLPMFNIQAEKESS</sequence>
<organism evidence="2 3">
    <name type="scientific">Enterococcus saccharolyticus subsp. saccharolyticus ATCC 43076</name>
    <dbReference type="NCBI Taxonomy" id="1139996"/>
    <lineage>
        <taxon>Bacteria</taxon>
        <taxon>Bacillati</taxon>
        <taxon>Bacillota</taxon>
        <taxon>Bacilli</taxon>
        <taxon>Lactobacillales</taxon>
        <taxon>Enterococcaceae</taxon>
        <taxon>Enterococcus</taxon>
    </lineage>
</organism>
<proteinExistence type="predicted"/>
<protein>
    <submittedName>
        <fullName evidence="2">Uncharacterized protein</fullName>
    </submittedName>
</protein>
<dbReference type="PATRIC" id="fig|1139996.3.peg.1274"/>
<evidence type="ECO:0000313" key="2">
    <source>
        <dbReference type="EMBL" id="EOT29342.1"/>
    </source>
</evidence>
<keyword evidence="1" id="KW-0812">Transmembrane</keyword>
<dbReference type="OrthoDB" id="2200300at2"/>
<evidence type="ECO:0000256" key="1">
    <source>
        <dbReference type="SAM" id="Phobius"/>
    </source>
</evidence>
<keyword evidence="3" id="KW-1185">Reference proteome</keyword>
<dbReference type="AlphaFoldDB" id="S0NT82"/>
<dbReference type="eggNOG" id="ENOG5033W8B">
    <property type="taxonomic scope" value="Bacteria"/>
</dbReference>